<keyword evidence="1" id="KW-0472">Membrane</keyword>
<dbReference type="EMBL" id="JBHUOR010000018">
    <property type="protein sequence ID" value="MFD2867537.1"/>
    <property type="molecule type" value="Genomic_DNA"/>
</dbReference>
<dbReference type="PANTHER" id="PTHR36834">
    <property type="entry name" value="MEMBRANE PROTEIN-RELATED"/>
    <property type="match status" value="1"/>
</dbReference>
<evidence type="ECO:0000313" key="4">
    <source>
        <dbReference type="Proteomes" id="UP001597568"/>
    </source>
</evidence>
<accession>A0ABW5XX13</accession>
<sequence>MYRFFYYAMMLCYGGLVIETVFLSRDHYRNVNLQPFDMIHAQGTLDINVWGNVLLFIPLGIYLMIHYKQVALWGVMLASLCIEIFQYIFARGASDIDDFLLNTMGGLIGMGLAWILGKCFDDVQKAVAMVSMIIGLPFIGLTLLLFIAN</sequence>
<name>A0ABW5XX13_9BACL</name>
<feature type="domain" description="VanZ-like" evidence="2">
    <location>
        <begin position="22"/>
        <end position="116"/>
    </location>
</feature>
<evidence type="ECO:0000256" key="1">
    <source>
        <dbReference type="SAM" id="Phobius"/>
    </source>
</evidence>
<organism evidence="3 4">
    <name type="scientific">Kurthia populi</name>
    <dbReference type="NCBI Taxonomy" id="1562132"/>
    <lineage>
        <taxon>Bacteria</taxon>
        <taxon>Bacillati</taxon>
        <taxon>Bacillota</taxon>
        <taxon>Bacilli</taxon>
        <taxon>Bacillales</taxon>
        <taxon>Caryophanaceae</taxon>
        <taxon>Kurthia</taxon>
    </lineage>
</organism>
<protein>
    <submittedName>
        <fullName evidence="3">VanZ family protein</fullName>
    </submittedName>
</protein>
<dbReference type="InterPro" id="IPR006976">
    <property type="entry name" value="VanZ-like"/>
</dbReference>
<keyword evidence="1" id="KW-0812">Transmembrane</keyword>
<feature type="transmembrane region" description="Helical" evidence="1">
    <location>
        <begin position="71"/>
        <end position="90"/>
    </location>
</feature>
<gene>
    <name evidence="3" type="ORF">ACFSY7_03335</name>
</gene>
<dbReference type="InterPro" id="IPR053150">
    <property type="entry name" value="Teicoplanin_resist-assoc"/>
</dbReference>
<feature type="transmembrane region" description="Helical" evidence="1">
    <location>
        <begin position="45"/>
        <end position="65"/>
    </location>
</feature>
<dbReference type="RefSeq" id="WP_380146821.1">
    <property type="nucleotide sequence ID" value="NZ_JBHUOR010000018.1"/>
</dbReference>
<proteinExistence type="predicted"/>
<evidence type="ECO:0000313" key="3">
    <source>
        <dbReference type="EMBL" id="MFD2867537.1"/>
    </source>
</evidence>
<dbReference type="PANTHER" id="PTHR36834:SF2">
    <property type="entry name" value="MEMBRANE PROTEIN"/>
    <property type="match status" value="1"/>
</dbReference>
<feature type="transmembrane region" description="Helical" evidence="1">
    <location>
        <begin position="6"/>
        <end position="24"/>
    </location>
</feature>
<feature type="transmembrane region" description="Helical" evidence="1">
    <location>
        <begin position="128"/>
        <end position="148"/>
    </location>
</feature>
<keyword evidence="4" id="KW-1185">Reference proteome</keyword>
<feature type="transmembrane region" description="Helical" evidence="1">
    <location>
        <begin position="99"/>
        <end position="116"/>
    </location>
</feature>
<evidence type="ECO:0000259" key="2">
    <source>
        <dbReference type="Pfam" id="PF04892"/>
    </source>
</evidence>
<comment type="caution">
    <text evidence="3">The sequence shown here is derived from an EMBL/GenBank/DDBJ whole genome shotgun (WGS) entry which is preliminary data.</text>
</comment>
<dbReference type="Proteomes" id="UP001597568">
    <property type="component" value="Unassembled WGS sequence"/>
</dbReference>
<reference evidence="4" key="1">
    <citation type="journal article" date="2019" name="Int. J. Syst. Evol. Microbiol.">
        <title>The Global Catalogue of Microorganisms (GCM) 10K type strain sequencing project: providing services to taxonomists for standard genome sequencing and annotation.</title>
        <authorList>
            <consortium name="The Broad Institute Genomics Platform"/>
            <consortium name="The Broad Institute Genome Sequencing Center for Infectious Disease"/>
            <person name="Wu L."/>
            <person name="Ma J."/>
        </authorList>
    </citation>
    <scope>NUCLEOTIDE SEQUENCE [LARGE SCALE GENOMIC DNA]</scope>
    <source>
        <strain evidence="4">KCTC 33522</strain>
    </source>
</reference>
<dbReference type="Pfam" id="PF04892">
    <property type="entry name" value="VanZ"/>
    <property type="match status" value="1"/>
</dbReference>
<keyword evidence="1" id="KW-1133">Transmembrane helix</keyword>